<proteinExistence type="predicted"/>
<gene>
    <name evidence="2" type="primary">LOC107783789</name>
</gene>
<reference evidence="1" key="1">
    <citation type="journal article" date="2014" name="Nat. Commun.">
        <title>The tobacco genome sequence and its comparison with those of tomato and potato.</title>
        <authorList>
            <person name="Sierro N."/>
            <person name="Battey J.N."/>
            <person name="Ouadi S."/>
            <person name="Bakaher N."/>
            <person name="Bovet L."/>
            <person name="Willig A."/>
            <person name="Goepfert S."/>
            <person name="Peitsch M.C."/>
            <person name="Ivanov N.V."/>
        </authorList>
    </citation>
    <scope>NUCLEOTIDE SEQUENCE [LARGE SCALE GENOMIC DNA]</scope>
</reference>
<dbReference type="Proteomes" id="UP000790787">
    <property type="component" value="Chromosome 19"/>
</dbReference>
<reference evidence="2" key="2">
    <citation type="submission" date="2025-08" db="UniProtKB">
        <authorList>
            <consortium name="RefSeq"/>
        </authorList>
    </citation>
    <scope>IDENTIFICATION</scope>
    <source>
        <tissue evidence="2">Leaf</tissue>
    </source>
</reference>
<evidence type="ECO:0000313" key="1">
    <source>
        <dbReference type="Proteomes" id="UP000790787"/>
    </source>
</evidence>
<name>A0AC58TEZ1_TOBAC</name>
<keyword evidence="1" id="KW-1185">Reference proteome</keyword>
<organism evidence="1 2">
    <name type="scientific">Nicotiana tabacum</name>
    <name type="common">Common tobacco</name>
    <dbReference type="NCBI Taxonomy" id="4097"/>
    <lineage>
        <taxon>Eukaryota</taxon>
        <taxon>Viridiplantae</taxon>
        <taxon>Streptophyta</taxon>
        <taxon>Embryophyta</taxon>
        <taxon>Tracheophyta</taxon>
        <taxon>Spermatophyta</taxon>
        <taxon>Magnoliopsida</taxon>
        <taxon>eudicotyledons</taxon>
        <taxon>Gunneridae</taxon>
        <taxon>Pentapetalae</taxon>
        <taxon>asterids</taxon>
        <taxon>lamiids</taxon>
        <taxon>Solanales</taxon>
        <taxon>Solanaceae</taxon>
        <taxon>Nicotianoideae</taxon>
        <taxon>Nicotianeae</taxon>
        <taxon>Nicotiana</taxon>
    </lineage>
</organism>
<keyword evidence="2" id="KW-0687">Ribonucleoprotein</keyword>
<dbReference type="RefSeq" id="XP_075095801.1">
    <property type="nucleotide sequence ID" value="XM_075239700.1"/>
</dbReference>
<accession>A0AC58TEZ1</accession>
<protein>
    <submittedName>
        <fullName evidence="2">U4/U6 small nuclear ribonucleoprotein Prp31 homolog</fullName>
    </submittedName>
</protein>
<evidence type="ECO:0000313" key="2">
    <source>
        <dbReference type="RefSeq" id="XP_075095801.1"/>
    </source>
</evidence>
<sequence length="326" mass="36226">MATLADSFLADLDELSDNFLDDENFDAEQEDVGDLADTLDNVSKLQKSRRYIDVMQKVEDALIDVTNKGNTVDLDDDDPEFQLIVACNTLLIDIENEIFIIHNFIRDRYRFKFRELDSFVPHLIDYARVVKKIGNEMDVARVDLAGLLISVNIMVVCITASTTNGKPLPEDVLQKTLEAYDRAIALDSAKKKVFDFLESRMGNIAPNLSAVVGSAVSAKLIGAAGCLSKLANMPSDNIQHLGNKRKNLAGFSSKFCRVGGYIEQSEIIRNTSSSLRKEACGWLADKSILAARMDSNRGKPTGEYGRSLKEEILKKIEKSQEQPPAR</sequence>